<dbReference type="AlphaFoldDB" id="A0A845Q7M9"/>
<dbReference type="OrthoDB" id="7359157at2"/>
<organism evidence="2 3">
    <name type="scientific">Pyruvatibacter mobilis</name>
    <dbReference type="NCBI Taxonomy" id="1712261"/>
    <lineage>
        <taxon>Bacteria</taxon>
        <taxon>Pseudomonadati</taxon>
        <taxon>Pseudomonadota</taxon>
        <taxon>Alphaproteobacteria</taxon>
        <taxon>Hyphomicrobiales</taxon>
        <taxon>Parvibaculaceae</taxon>
        <taxon>Pyruvatibacter</taxon>
    </lineage>
</organism>
<evidence type="ECO:0000313" key="3">
    <source>
        <dbReference type="Proteomes" id="UP000470384"/>
    </source>
</evidence>
<dbReference type="GeneID" id="300656266"/>
<proteinExistence type="predicted"/>
<dbReference type="Proteomes" id="UP000470384">
    <property type="component" value="Unassembled WGS sequence"/>
</dbReference>
<dbReference type="RefSeq" id="WP_160586352.1">
    <property type="nucleotide sequence ID" value="NZ_BMHN01000001.1"/>
</dbReference>
<dbReference type="InterPro" id="IPR025641">
    <property type="entry name" value="DUF4340"/>
</dbReference>
<accession>A0A845Q7M9</accession>
<comment type="caution">
    <text evidence="2">The sequence shown here is derived from an EMBL/GenBank/DDBJ whole genome shotgun (WGS) entry which is preliminary data.</text>
</comment>
<dbReference type="Pfam" id="PF14238">
    <property type="entry name" value="DUF4340"/>
    <property type="match status" value="1"/>
</dbReference>
<gene>
    <name evidence="2" type="ORF">GTQ45_00525</name>
</gene>
<protein>
    <submittedName>
        <fullName evidence="2">DUF4340 domain-containing protein</fullName>
    </submittedName>
</protein>
<reference evidence="2 3" key="1">
    <citation type="journal article" date="2016" name="Int. J. Syst. Evol. Microbiol.">
        <title>Pyruvatibacter mobilis gen. nov., sp. nov., a marine bacterium from the culture broth of Picochlorum sp. 122.</title>
        <authorList>
            <person name="Wang G."/>
            <person name="Tang M."/>
            <person name="Wu H."/>
            <person name="Dai S."/>
            <person name="Li T."/>
            <person name="Chen C."/>
            <person name="He H."/>
            <person name="Fan J."/>
            <person name="Xiang W."/>
            <person name="Li X."/>
        </authorList>
    </citation>
    <scope>NUCLEOTIDE SEQUENCE [LARGE SCALE GENOMIC DNA]</scope>
    <source>
        <strain evidence="2 3">GYP-11</strain>
    </source>
</reference>
<dbReference type="EMBL" id="WXYQ01000001">
    <property type="protein sequence ID" value="NBG94210.1"/>
    <property type="molecule type" value="Genomic_DNA"/>
</dbReference>
<name>A0A845Q7M9_9HYPH</name>
<feature type="domain" description="DUF4340" evidence="1">
    <location>
        <begin position="83"/>
        <end position="275"/>
    </location>
</feature>
<evidence type="ECO:0000259" key="1">
    <source>
        <dbReference type="Pfam" id="PF14238"/>
    </source>
</evidence>
<sequence length="373" mass="40163">MREALLRPGHARTLAMLAVVTVLMVAMAAFAVSMQRRAVTSDFEPRPVFPELAERANQAQRVVIRSRKETVTVERDATDPALWRVTEKGGHPVKPQLVKRTVVGLADLELIEARTAQPEWHKHINLTDPDDKGTGVRITVYGADDIVLASLIAGKLEGSADIDGSGTIYVRRTGEDQTYVARGSFNLEQNPAAWLDTGILTLAKGHVHHVEVTPAEGEAYVVELDGEPDLAATPGPAYRIRGLDEGLEPVTDYAINGIGNALVGLSFIDVVPAEDRTLEAPVTSRFVTGDGLVITAEAEKQDKLYYARFRADTTAEASEAVKAEAEALDARLGAFVYALPTAKGADLTRALDTLVQPREEGAVDLEAVADPAE</sequence>
<keyword evidence="3" id="KW-1185">Reference proteome</keyword>
<evidence type="ECO:0000313" key="2">
    <source>
        <dbReference type="EMBL" id="NBG94210.1"/>
    </source>
</evidence>